<keyword evidence="16" id="KW-1185">Reference proteome</keyword>
<keyword evidence="8 10" id="KW-0472">Membrane</keyword>
<name>A0A1B8QTA3_MORNO</name>
<dbReference type="InterPro" id="IPR036737">
    <property type="entry name" value="OmpA-like_sf"/>
</dbReference>
<dbReference type="CDD" id="cd07185">
    <property type="entry name" value="OmpA_C-like"/>
    <property type="match status" value="1"/>
</dbReference>
<dbReference type="InterPro" id="IPR027385">
    <property type="entry name" value="Beta-barrel_OMP"/>
</dbReference>
<dbReference type="SUPFAM" id="SSF103647">
    <property type="entry name" value="TSP type-3 repeat"/>
    <property type="match status" value="1"/>
</dbReference>
<dbReference type="Proteomes" id="UP000594834">
    <property type="component" value="Chromosome"/>
</dbReference>
<evidence type="ECO:0000313" key="14">
    <source>
        <dbReference type="EMBL" id="QPT44575.1"/>
    </source>
</evidence>
<dbReference type="PANTHER" id="PTHR30329">
    <property type="entry name" value="STATOR ELEMENT OF FLAGELLAR MOTOR COMPLEX"/>
    <property type="match status" value="1"/>
</dbReference>
<dbReference type="GO" id="GO:0015288">
    <property type="term" value="F:porin activity"/>
    <property type="evidence" value="ECO:0007669"/>
    <property type="project" value="UniProtKB-KW"/>
</dbReference>
<dbReference type="Proteomes" id="UP000092575">
    <property type="component" value="Unassembled WGS sequence"/>
</dbReference>
<keyword evidence="5 11" id="KW-0732">Signal</keyword>
<dbReference type="GO" id="GO:0046930">
    <property type="term" value="C:pore complex"/>
    <property type="evidence" value="ECO:0007669"/>
    <property type="project" value="UniProtKB-KW"/>
</dbReference>
<dbReference type="STRING" id="478.A7456_00455"/>
<reference evidence="13 15" key="1">
    <citation type="submission" date="2016-05" db="EMBL/GenBank/DDBJ databases">
        <title>Draft genome sequence of Moraxella nonliquefaciens CCUG 348T.</title>
        <authorList>
            <person name="Salva-Serra F."/>
            <person name="Engstrom-Jakobsson H."/>
            <person name="Thorell K."/>
            <person name="Gonzales-Siles L."/>
            <person name="Karlsson R."/>
            <person name="Boulund F."/>
            <person name="Engstrand L."/>
            <person name="Kristiansson E."/>
            <person name="Moore E."/>
        </authorList>
    </citation>
    <scope>NUCLEOTIDE SEQUENCE [LARGE SCALE GENOMIC DNA]</scope>
    <source>
        <strain evidence="13 15">CCUG 348</strain>
    </source>
</reference>
<evidence type="ECO:0000256" key="4">
    <source>
        <dbReference type="ARBA" id="ARBA00022692"/>
    </source>
</evidence>
<dbReference type="RefSeq" id="WP_067006402.1">
    <property type="nucleotide sequence ID" value="NZ_CP065728.1"/>
</dbReference>
<evidence type="ECO:0000256" key="6">
    <source>
        <dbReference type="ARBA" id="ARBA00023065"/>
    </source>
</evidence>
<dbReference type="PANTHER" id="PTHR30329:SF21">
    <property type="entry name" value="LIPOPROTEIN YIAD-RELATED"/>
    <property type="match status" value="1"/>
</dbReference>
<dbReference type="PRINTS" id="PR01021">
    <property type="entry name" value="OMPADOMAIN"/>
</dbReference>
<protein>
    <submittedName>
        <fullName evidence="14">OmpA family protein</fullName>
    </submittedName>
</protein>
<evidence type="ECO:0000256" key="8">
    <source>
        <dbReference type="ARBA" id="ARBA00023136"/>
    </source>
</evidence>
<dbReference type="SUPFAM" id="SSF56925">
    <property type="entry name" value="OMPA-like"/>
    <property type="match status" value="1"/>
</dbReference>
<evidence type="ECO:0000256" key="7">
    <source>
        <dbReference type="ARBA" id="ARBA00023114"/>
    </source>
</evidence>
<evidence type="ECO:0000259" key="12">
    <source>
        <dbReference type="PROSITE" id="PS51123"/>
    </source>
</evidence>
<keyword evidence="7" id="KW-0626">Porin</keyword>
<dbReference type="GO" id="GO:0005509">
    <property type="term" value="F:calcium ion binding"/>
    <property type="evidence" value="ECO:0007669"/>
    <property type="project" value="InterPro"/>
</dbReference>
<comment type="subcellular location">
    <subcellularLocation>
        <location evidence="1">Cell outer membrane</location>
        <topology evidence="1">Multi-pass membrane protein</topology>
    </subcellularLocation>
</comment>
<reference evidence="14 16" key="2">
    <citation type="submission" date="2020-12" db="EMBL/GenBank/DDBJ databases">
        <title>FDA dAtabase for Regulatory Grade micrObial Sequences (FDA-ARGOS): Supporting development and validation of Infectious Disease Dx tests.</title>
        <authorList>
            <person name="Sproer C."/>
            <person name="Gronow S."/>
            <person name="Severitt S."/>
            <person name="Schroder I."/>
            <person name="Tallon L."/>
            <person name="Sadzewicz L."/>
            <person name="Zhao X."/>
            <person name="Boylan J."/>
            <person name="Ott S."/>
            <person name="Bowen H."/>
            <person name="Vavikolanu K."/>
            <person name="Mehta A."/>
            <person name="Aluvathingal J."/>
            <person name="Nadendla S."/>
            <person name="Lowell S."/>
            <person name="Myers T."/>
            <person name="Yan Y."/>
            <person name="Sichtig H."/>
        </authorList>
    </citation>
    <scope>NUCLEOTIDE SEQUENCE [LARGE SCALE GENOMIC DNA]</scope>
    <source>
        <strain evidence="14 16">FDAARGOS_869</strain>
    </source>
</reference>
<keyword evidence="3" id="KW-1134">Transmembrane beta strand</keyword>
<evidence type="ECO:0000256" key="3">
    <source>
        <dbReference type="ARBA" id="ARBA00022452"/>
    </source>
</evidence>
<dbReference type="AlphaFoldDB" id="A0A1B8QTA3"/>
<dbReference type="Pfam" id="PF00691">
    <property type="entry name" value="OmpA"/>
    <property type="match status" value="1"/>
</dbReference>
<evidence type="ECO:0000256" key="9">
    <source>
        <dbReference type="ARBA" id="ARBA00023237"/>
    </source>
</evidence>
<keyword evidence="2" id="KW-0813">Transport</keyword>
<dbReference type="InterPro" id="IPR006665">
    <property type="entry name" value="OmpA-like"/>
</dbReference>
<keyword evidence="9" id="KW-0998">Cell outer membrane</keyword>
<keyword evidence="4" id="KW-0812">Transmembrane</keyword>
<dbReference type="GO" id="GO:0009279">
    <property type="term" value="C:cell outer membrane"/>
    <property type="evidence" value="ECO:0007669"/>
    <property type="project" value="UniProtKB-SubCell"/>
</dbReference>
<evidence type="ECO:0000256" key="5">
    <source>
        <dbReference type="ARBA" id="ARBA00022729"/>
    </source>
</evidence>
<feature type="chain" id="PRO_5008612629" evidence="11">
    <location>
        <begin position="21"/>
        <end position="423"/>
    </location>
</feature>
<evidence type="ECO:0000313" key="16">
    <source>
        <dbReference type="Proteomes" id="UP000594834"/>
    </source>
</evidence>
<dbReference type="Gene3D" id="3.30.1330.60">
    <property type="entry name" value="OmpA-like domain"/>
    <property type="match status" value="1"/>
</dbReference>
<proteinExistence type="predicted"/>
<dbReference type="InterPro" id="IPR011250">
    <property type="entry name" value="OMP/PagP_B-barrel"/>
</dbReference>
<dbReference type="Pfam" id="PF13505">
    <property type="entry name" value="OMP_b-brl"/>
    <property type="match status" value="1"/>
</dbReference>
<dbReference type="InterPro" id="IPR006664">
    <property type="entry name" value="OMP_bac"/>
</dbReference>
<feature type="domain" description="OmpA-like" evidence="12">
    <location>
        <begin position="293"/>
        <end position="414"/>
    </location>
</feature>
<dbReference type="PROSITE" id="PS51123">
    <property type="entry name" value="OMPA_2"/>
    <property type="match status" value="1"/>
</dbReference>
<evidence type="ECO:0000313" key="15">
    <source>
        <dbReference type="Proteomes" id="UP000092575"/>
    </source>
</evidence>
<organism evidence="13 15">
    <name type="scientific">Moraxella nonliquefaciens</name>
    <dbReference type="NCBI Taxonomy" id="478"/>
    <lineage>
        <taxon>Bacteria</taxon>
        <taxon>Pseudomonadati</taxon>
        <taxon>Pseudomonadota</taxon>
        <taxon>Gammaproteobacteria</taxon>
        <taxon>Moraxellales</taxon>
        <taxon>Moraxellaceae</taxon>
        <taxon>Moraxella</taxon>
    </lineage>
</organism>
<dbReference type="GO" id="GO:0006811">
    <property type="term" value="P:monoatomic ion transport"/>
    <property type="evidence" value="ECO:0007669"/>
    <property type="project" value="UniProtKB-KW"/>
</dbReference>
<dbReference type="InterPro" id="IPR028974">
    <property type="entry name" value="TSP_type-3_rpt"/>
</dbReference>
<accession>A0A1B8QTA3</accession>
<dbReference type="EMBL" id="LXTW01000001">
    <property type="protein sequence ID" value="OBX88368.1"/>
    <property type="molecule type" value="Genomic_DNA"/>
</dbReference>
<evidence type="ECO:0000256" key="10">
    <source>
        <dbReference type="PROSITE-ProRule" id="PRU00473"/>
    </source>
</evidence>
<keyword evidence="6" id="KW-0406">Ion transport</keyword>
<feature type="signal peptide" evidence="11">
    <location>
        <begin position="1"/>
        <end position="20"/>
    </location>
</feature>
<dbReference type="Gene3D" id="2.40.160.20">
    <property type="match status" value="1"/>
</dbReference>
<sequence length="423" mass="45952">MKLNKIALALIATATTAATAGVTVTPLIGYQHQNEAHKKQREIFHTGTDYNTQKAGEQDGVALESDLYTGVALGVELSPSTQFQVEYGVTDTEAKPSKKKVEEYVKSGGDKNRAVFDAKEETISGNFLIGTEQFSGYTNNKFKPYVLVGAGQAKYKVNSRQNGSQISESKDTIGNLGLGARYLINDALALRGEARAVHNFDNKWWEGQALAGLEVTLGGRLAPTVPVAPVREPVVTPPPVTQVPVPVPVPVAVVETPEFVDSDGDGVADHLDLCPNTPRNVVVDANGCPVERAVQEDLRMELRVFFDRDKSNIKPQFREEVAKVAEKMREFPNATAAIEGHASKDSNRSSARYNQRLSEARANAVRSMLSSEFGIAPNRISAVGYGFDRPVVPNDTAENKALNRRVYAVIQGNKVTNVVETKN</sequence>
<evidence type="ECO:0000313" key="13">
    <source>
        <dbReference type="EMBL" id="OBX88368.1"/>
    </source>
</evidence>
<dbReference type="SUPFAM" id="SSF103088">
    <property type="entry name" value="OmpA-like"/>
    <property type="match status" value="1"/>
</dbReference>
<evidence type="ECO:0000256" key="1">
    <source>
        <dbReference type="ARBA" id="ARBA00004571"/>
    </source>
</evidence>
<gene>
    <name evidence="13" type="ORF">A7456_00455</name>
    <name evidence="14" type="ORF">I6G26_00510</name>
</gene>
<dbReference type="InterPro" id="IPR050330">
    <property type="entry name" value="Bact_OuterMem_StrucFunc"/>
</dbReference>
<evidence type="ECO:0000256" key="11">
    <source>
        <dbReference type="SAM" id="SignalP"/>
    </source>
</evidence>
<evidence type="ECO:0000256" key="2">
    <source>
        <dbReference type="ARBA" id="ARBA00022448"/>
    </source>
</evidence>
<dbReference type="EMBL" id="CP065728">
    <property type="protein sequence ID" value="QPT44575.1"/>
    <property type="molecule type" value="Genomic_DNA"/>
</dbReference>